<dbReference type="AlphaFoldDB" id="A0AA38U9X9"/>
<proteinExistence type="predicted"/>
<evidence type="ECO:0000313" key="3">
    <source>
        <dbReference type="Proteomes" id="UP001163846"/>
    </source>
</evidence>
<protein>
    <recommendedName>
        <fullName evidence="1">Protein kinase domain-containing protein</fullName>
    </recommendedName>
</protein>
<comment type="caution">
    <text evidence="2">The sequence shown here is derived from an EMBL/GenBank/DDBJ whole genome shotgun (WGS) entry which is preliminary data.</text>
</comment>
<organism evidence="2 3">
    <name type="scientific">Lentinula raphanica</name>
    <dbReference type="NCBI Taxonomy" id="153919"/>
    <lineage>
        <taxon>Eukaryota</taxon>
        <taxon>Fungi</taxon>
        <taxon>Dikarya</taxon>
        <taxon>Basidiomycota</taxon>
        <taxon>Agaricomycotina</taxon>
        <taxon>Agaricomycetes</taxon>
        <taxon>Agaricomycetidae</taxon>
        <taxon>Agaricales</taxon>
        <taxon>Marasmiineae</taxon>
        <taxon>Omphalotaceae</taxon>
        <taxon>Lentinula</taxon>
    </lineage>
</organism>
<dbReference type="PANTHER" id="PTHR37542:SF3">
    <property type="entry name" value="PRION-INHIBITION AND PROPAGATION HELO DOMAIN-CONTAINING PROTEIN"/>
    <property type="match status" value="1"/>
</dbReference>
<dbReference type="SUPFAM" id="SSF56112">
    <property type="entry name" value="Protein kinase-like (PK-like)"/>
    <property type="match status" value="1"/>
</dbReference>
<keyword evidence="3" id="KW-1185">Reference proteome</keyword>
<dbReference type="PANTHER" id="PTHR37542">
    <property type="entry name" value="HELO DOMAIN-CONTAINING PROTEIN-RELATED"/>
    <property type="match status" value="1"/>
</dbReference>
<dbReference type="Pfam" id="PF00069">
    <property type="entry name" value="Pkinase"/>
    <property type="match status" value="1"/>
</dbReference>
<dbReference type="GO" id="GO:0005524">
    <property type="term" value="F:ATP binding"/>
    <property type="evidence" value="ECO:0007669"/>
    <property type="project" value="InterPro"/>
</dbReference>
<gene>
    <name evidence="2" type="ORF">F5878DRAFT_628552</name>
</gene>
<dbReference type="Proteomes" id="UP001163846">
    <property type="component" value="Unassembled WGS sequence"/>
</dbReference>
<dbReference type="EMBL" id="MU806434">
    <property type="protein sequence ID" value="KAJ3835214.1"/>
    <property type="molecule type" value="Genomic_DNA"/>
</dbReference>
<dbReference type="GO" id="GO:0004672">
    <property type="term" value="F:protein kinase activity"/>
    <property type="evidence" value="ECO:0007669"/>
    <property type="project" value="InterPro"/>
</dbReference>
<sequence length="491" mass="56590">MDVLGITKDAIGLITLLYEKYSEYQDADETIKSICTRLDGVRVRLELYEEYLFRAESNLRSRHKQVLVKSLERVTDILHDLSERLPDPITVAKKFAWVAWGKRRVEGLLSDLDVWDNDSQRTIFTYDMLNRIRGHDLHYERLFNTGDRSLAATWSLSRRIHSSNEVRLVSNIAIPPETTITIAESDYRYRYMARLGSELVYIETLPHRRHDNGGERRQVIERQNRIAEVFHSSDLPSMHLLSCLGTVRHHLVYEIPKPDVEMGGLHWNGSVPTLAGVLGNEIRMSLEDRFRIASEITVAVMTIHAAGWVHKDIRSDNVLFFYEENRQGYITRTTQIGSAYLVGFGGARPQASTSARYTENDLVKRRYQHPERKGTSVEKFDIRHDMYSLGVVLIELGLQRLLSELNDQDGEDIGARKDQKGIEDHTYLVNKSAHELRDIMGSKYVNAVLTCLTKSTQKEKTTDILREEFYDDVLVPLKEIFEGLKMRCSSK</sequence>
<feature type="domain" description="Protein kinase" evidence="1">
    <location>
        <begin position="139"/>
        <end position="470"/>
    </location>
</feature>
<dbReference type="PROSITE" id="PS50011">
    <property type="entry name" value="PROTEIN_KINASE_DOM"/>
    <property type="match status" value="1"/>
</dbReference>
<dbReference type="InterPro" id="IPR000719">
    <property type="entry name" value="Prot_kinase_dom"/>
</dbReference>
<name>A0AA38U9X9_9AGAR</name>
<evidence type="ECO:0000313" key="2">
    <source>
        <dbReference type="EMBL" id="KAJ3835214.1"/>
    </source>
</evidence>
<dbReference type="InterPro" id="IPR011009">
    <property type="entry name" value="Kinase-like_dom_sf"/>
</dbReference>
<reference evidence="2" key="1">
    <citation type="submission" date="2022-08" db="EMBL/GenBank/DDBJ databases">
        <authorList>
            <consortium name="DOE Joint Genome Institute"/>
            <person name="Min B."/>
            <person name="Riley R."/>
            <person name="Sierra-Patev S."/>
            <person name="Naranjo-Ortiz M."/>
            <person name="Looney B."/>
            <person name="Konkel Z."/>
            <person name="Slot J.C."/>
            <person name="Sakamoto Y."/>
            <person name="Steenwyk J.L."/>
            <person name="Rokas A."/>
            <person name="Carro J."/>
            <person name="Camarero S."/>
            <person name="Ferreira P."/>
            <person name="Molpeceres G."/>
            <person name="Ruiz-Duenas F.J."/>
            <person name="Serrano A."/>
            <person name="Henrissat B."/>
            <person name="Drula E."/>
            <person name="Hughes K.W."/>
            <person name="Mata J.L."/>
            <person name="Ishikawa N.K."/>
            <person name="Vargas-Isla R."/>
            <person name="Ushijima S."/>
            <person name="Smith C.A."/>
            <person name="Ahrendt S."/>
            <person name="Andreopoulos W."/>
            <person name="He G."/>
            <person name="Labutti K."/>
            <person name="Lipzen A."/>
            <person name="Ng V."/>
            <person name="Sandor L."/>
            <person name="Barry K."/>
            <person name="Martinez A.T."/>
            <person name="Xiao Y."/>
            <person name="Gibbons J.G."/>
            <person name="Terashima K."/>
            <person name="Hibbett D.S."/>
            <person name="Grigoriev I.V."/>
        </authorList>
    </citation>
    <scope>NUCLEOTIDE SEQUENCE</scope>
    <source>
        <strain evidence="2">TFB9207</strain>
    </source>
</reference>
<dbReference type="Gene3D" id="1.10.510.10">
    <property type="entry name" value="Transferase(Phosphotransferase) domain 1"/>
    <property type="match status" value="1"/>
</dbReference>
<accession>A0AA38U9X9</accession>
<evidence type="ECO:0000259" key="1">
    <source>
        <dbReference type="PROSITE" id="PS50011"/>
    </source>
</evidence>